<evidence type="ECO:0000313" key="4">
    <source>
        <dbReference type="EMBL" id="KAJ1909119.1"/>
    </source>
</evidence>
<evidence type="ECO:0000256" key="1">
    <source>
        <dbReference type="ARBA" id="ARBA00007989"/>
    </source>
</evidence>
<protein>
    <recommendedName>
        <fullName evidence="3">Anti-proliferative protein domain-containing protein</fullName>
    </recommendedName>
</protein>
<evidence type="ECO:0000259" key="3">
    <source>
        <dbReference type="SMART" id="SM00099"/>
    </source>
</evidence>
<dbReference type="SUPFAM" id="SSF160696">
    <property type="entry name" value="BTG domain-like"/>
    <property type="match status" value="1"/>
</dbReference>
<feature type="compositionally biased region" description="Low complexity" evidence="2">
    <location>
        <begin position="169"/>
        <end position="216"/>
    </location>
</feature>
<dbReference type="OrthoDB" id="19928at2759"/>
<keyword evidence="5" id="KW-1185">Reference proteome</keyword>
<dbReference type="GO" id="GO:0005737">
    <property type="term" value="C:cytoplasm"/>
    <property type="evidence" value="ECO:0007669"/>
    <property type="project" value="TreeGrafter"/>
</dbReference>
<dbReference type="Gene3D" id="3.90.640.90">
    <property type="entry name" value="Anti-proliferative protein, N-terminal domain"/>
    <property type="match status" value="1"/>
</dbReference>
<feature type="region of interest" description="Disordered" evidence="2">
    <location>
        <begin position="136"/>
        <end position="227"/>
    </location>
</feature>
<dbReference type="AlphaFoldDB" id="A0A9W7ZP57"/>
<dbReference type="InterPro" id="IPR002087">
    <property type="entry name" value="Anti_prolifrtn"/>
</dbReference>
<organism evidence="4 5">
    <name type="scientific">Tieghemiomyces parasiticus</name>
    <dbReference type="NCBI Taxonomy" id="78921"/>
    <lineage>
        <taxon>Eukaryota</taxon>
        <taxon>Fungi</taxon>
        <taxon>Fungi incertae sedis</taxon>
        <taxon>Zoopagomycota</taxon>
        <taxon>Kickxellomycotina</taxon>
        <taxon>Dimargaritomycetes</taxon>
        <taxon>Dimargaritales</taxon>
        <taxon>Dimargaritaceae</taxon>
        <taxon>Tieghemiomyces</taxon>
    </lineage>
</organism>
<evidence type="ECO:0000256" key="2">
    <source>
        <dbReference type="SAM" id="MobiDB-lite"/>
    </source>
</evidence>
<dbReference type="InterPro" id="IPR033332">
    <property type="entry name" value="BTG"/>
</dbReference>
<dbReference type="GO" id="GO:0005634">
    <property type="term" value="C:nucleus"/>
    <property type="evidence" value="ECO:0007669"/>
    <property type="project" value="TreeGrafter"/>
</dbReference>
<dbReference type="PANTHER" id="PTHR22978:SF22">
    <property type="entry name" value="BTG FAMILY PROTEIN"/>
    <property type="match status" value="1"/>
</dbReference>
<comment type="caution">
    <text evidence="4">The sequence shown here is derived from an EMBL/GenBank/DDBJ whole genome shotgun (WGS) entry which is preliminary data.</text>
</comment>
<dbReference type="PRINTS" id="PR00310">
    <property type="entry name" value="ANTIPRLFBTG1"/>
</dbReference>
<reference evidence="4" key="1">
    <citation type="submission" date="2022-07" db="EMBL/GenBank/DDBJ databases">
        <title>Phylogenomic reconstructions and comparative analyses of Kickxellomycotina fungi.</title>
        <authorList>
            <person name="Reynolds N.K."/>
            <person name="Stajich J.E."/>
            <person name="Barry K."/>
            <person name="Grigoriev I.V."/>
            <person name="Crous P."/>
            <person name="Smith M.E."/>
        </authorList>
    </citation>
    <scope>NUCLEOTIDE SEQUENCE</scope>
    <source>
        <strain evidence="4">RSA 861</strain>
    </source>
</reference>
<feature type="domain" description="Anti-proliferative protein" evidence="3">
    <location>
        <begin position="1"/>
        <end position="109"/>
    </location>
</feature>
<evidence type="ECO:0000313" key="5">
    <source>
        <dbReference type="Proteomes" id="UP001150569"/>
    </source>
</evidence>
<proteinExistence type="inferred from homology"/>
<dbReference type="SMART" id="SM00099">
    <property type="entry name" value="btg1"/>
    <property type="match status" value="1"/>
</dbReference>
<dbReference type="InterPro" id="IPR036054">
    <property type="entry name" value="BTG-like_sf"/>
</dbReference>
<gene>
    <name evidence="4" type="ORF">IWQ60_011349</name>
</gene>
<comment type="similarity">
    <text evidence="1">Belongs to the BTG family.</text>
</comment>
<dbReference type="PANTHER" id="PTHR22978">
    <property type="entry name" value="B-CELL TRANSLOCATION GENE"/>
    <property type="match status" value="1"/>
</dbReference>
<accession>A0A9W7ZP57</accession>
<name>A0A9W7ZP57_9FUNG</name>
<dbReference type="Pfam" id="PF07742">
    <property type="entry name" value="BTG"/>
    <property type="match status" value="1"/>
</dbReference>
<dbReference type="EMBL" id="JANBPT010001260">
    <property type="protein sequence ID" value="KAJ1909119.1"/>
    <property type="molecule type" value="Genomic_DNA"/>
</dbReference>
<sequence>MLTEIGYAVDFLCRLIPESASVPPEQRDGWKDALTRLLSQRYRGHWNVYQPYYGNAYRSLTTFAGQLDPTLVQAAAQAQLPLSVLQNYMPRDLVLWVDPYAVSYRIRDGSSVFTLYEDKSQVRALGLKSTSDLSFTQTTSAPVSIRPPSALGNAPYTPANQRSHHRRTSSGASSTTTAVSGGRHTPSPSGASPADSFSAPSDSGSSSTLSSPKTPTNTYTRLPPPGLGKATGNTYVAAAAVPQHQQAYYPAMYTNYNNQQLSQGNNAAGYYLHPQPTSQMYC</sequence>
<dbReference type="Proteomes" id="UP001150569">
    <property type="component" value="Unassembled WGS sequence"/>
</dbReference>